<evidence type="ECO:0000313" key="2">
    <source>
        <dbReference type="EMBL" id="PLW45107.1"/>
    </source>
</evidence>
<accession>A0A2N5V539</accession>
<gene>
    <name evidence="2" type="ORF">PCASD_04596</name>
</gene>
<evidence type="ECO:0000256" key="1">
    <source>
        <dbReference type="SAM" id="MobiDB-lite"/>
    </source>
</evidence>
<dbReference type="PANTHER" id="PTHR33069:SF3">
    <property type="entry name" value="DYNEIN HEAVY CHAIN TAIL DOMAIN-CONTAINING PROTEIN"/>
    <property type="match status" value="1"/>
</dbReference>
<feature type="region of interest" description="Disordered" evidence="1">
    <location>
        <begin position="18"/>
        <end position="46"/>
    </location>
</feature>
<protein>
    <submittedName>
        <fullName evidence="2">Uncharacterized protein</fullName>
    </submittedName>
</protein>
<feature type="compositionally biased region" description="Acidic residues" evidence="1">
    <location>
        <begin position="26"/>
        <end position="46"/>
    </location>
</feature>
<proteinExistence type="predicted"/>
<dbReference type="Proteomes" id="UP000235392">
    <property type="component" value="Unassembled WGS sequence"/>
</dbReference>
<evidence type="ECO:0000313" key="3">
    <source>
        <dbReference type="Proteomes" id="UP000235392"/>
    </source>
</evidence>
<reference evidence="2 3" key="1">
    <citation type="submission" date="2017-11" db="EMBL/GenBank/DDBJ databases">
        <title>De novo assembly and phasing of dikaryotic genomes from two isolates of Puccinia coronata f. sp. avenae, the causal agent of oat crown rust.</title>
        <authorList>
            <person name="Miller M.E."/>
            <person name="Zhang Y."/>
            <person name="Omidvar V."/>
            <person name="Sperschneider J."/>
            <person name="Schwessinger B."/>
            <person name="Raley C."/>
            <person name="Palmer J.M."/>
            <person name="Garnica D."/>
            <person name="Upadhyaya N."/>
            <person name="Rathjen J."/>
            <person name="Taylor J.M."/>
            <person name="Park R.F."/>
            <person name="Dodds P.N."/>
            <person name="Hirsch C.D."/>
            <person name="Kianian S.F."/>
            <person name="Figueroa M."/>
        </authorList>
    </citation>
    <scope>NUCLEOTIDE SEQUENCE [LARGE SCALE GENOMIC DNA]</scope>
    <source>
        <strain evidence="2">12SD80</strain>
    </source>
</reference>
<dbReference type="PANTHER" id="PTHR33069">
    <property type="entry name" value="CHROMOSOME 7, WHOLE GENOME SHOTGUN SEQUENCE-RELATED"/>
    <property type="match status" value="1"/>
</dbReference>
<dbReference type="Gene3D" id="1.20.1410.10">
    <property type="entry name" value="I/LWEQ domain"/>
    <property type="match status" value="1"/>
</dbReference>
<sequence length="218" mass="25056">MELPGYDEQLTRLTQFIKPRIHHLDPEEEEEEEEEEYDDDDDDDEEKLASIDKSAIPLAELLIPIIKLSRLFFKKLAKDGLNKTPLKPFTDMNSYQLTRLGDSAGRMSCDLDAIVRCIKESDDYDEADTTLEVMQTINRIRYAFDSHLLLVILYIVPLLPDLLSSPNHLQNSLITWSDLILVATQNLERVQFPTARDFKHSVTRHRVCAQQLGQSLGV</sequence>
<comment type="caution">
    <text evidence="2">The sequence shown here is derived from an EMBL/GenBank/DDBJ whole genome shotgun (WGS) entry which is preliminary data.</text>
</comment>
<dbReference type="AlphaFoldDB" id="A0A2N5V539"/>
<dbReference type="EMBL" id="PGCI01000051">
    <property type="protein sequence ID" value="PLW45107.1"/>
    <property type="molecule type" value="Genomic_DNA"/>
</dbReference>
<name>A0A2N5V539_9BASI</name>
<organism evidence="2 3">
    <name type="scientific">Puccinia coronata f. sp. avenae</name>
    <dbReference type="NCBI Taxonomy" id="200324"/>
    <lineage>
        <taxon>Eukaryota</taxon>
        <taxon>Fungi</taxon>
        <taxon>Dikarya</taxon>
        <taxon>Basidiomycota</taxon>
        <taxon>Pucciniomycotina</taxon>
        <taxon>Pucciniomycetes</taxon>
        <taxon>Pucciniales</taxon>
        <taxon>Pucciniaceae</taxon>
        <taxon>Puccinia</taxon>
    </lineage>
</organism>